<evidence type="ECO:0008006" key="4">
    <source>
        <dbReference type="Google" id="ProtNLM"/>
    </source>
</evidence>
<dbReference type="EMBL" id="RPHB01000009">
    <property type="protein sequence ID" value="MBW3469655.1"/>
    <property type="molecule type" value="Genomic_DNA"/>
</dbReference>
<comment type="caution">
    <text evidence="2">The sequence shown here is derived from an EMBL/GenBank/DDBJ whole genome shotgun (WGS) entry which is preliminary data.</text>
</comment>
<keyword evidence="3" id="KW-1185">Reference proteome</keyword>
<dbReference type="AlphaFoldDB" id="A0A951IYV6"/>
<sequence>MKTKLIIPGIFVLGLAAAPMVTIATPNNVDAIEISFTQEKEKVKIEKDRLPEPVKEAVKRDKKGKDSDVKEAWQMMGEDGKMYYAVKFDHEGKEVSKKYDAAGNEKRD</sequence>
<accession>A0A951IYV6</accession>
<name>A0A951IYV6_9BACT</name>
<dbReference type="RefSeq" id="WP_219292898.1">
    <property type="nucleotide sequence ID" value="NZ_RPHB01000009.1"/>
</dbReference>
<protein>
    <recommendedName>
        <fullName evidence="4">PepSY domain-containing protein</fullName>
    </recommendedName>
</protein>
<gene>
    <name evidence="2" type="ORF">EGN73_17815</name>
</gene>
<feature type="chain" id="PRO_5037889117" description="PepSY domain-containing protein" evidence="1">
    <location>
        <begin position="25"/>
        <end position="108"/>
    </location>
</feature>
<keyword evidence="1" id="KW-0732">Signal</keyword>
<evidence type="ECO:0000313" key="2">
    <source>
        <dbReference type="EMBL" id="MBW3469655.1"/>
    </source>
</evidence>
<dbReference type="Proteomes" id="UP000727490">
    <property type="component" value="Unassembled WGS sequence"/>
</dbReference>
<evidence type="ECO:0000256" key="1">
    <source>
        <dbReference type="SAM" id="SignalP"/>
    </source>
</evidence>
<proteinExistence type="predicted"/>
<evidence type="ECO:0000313" key="3">
    <source>
        <dbReference type="Proteomes" id="UP000727490"/>
    </source>
</evidence>
<reference evidence="2 3" key="1">
    <citation type="journal article" date="2020" name="Syst. Appl. Microbiol.">
        <title>Arthrospiribacter ruber gen. nov., sp. nov., a novel bacterium isolated from Arthrospira cultures.</title>
        <authorList>
            <person name="Waleron M."/>
            <person name="Misztak A."/>
            <person name="Waleron M.M."/>
            <person name="Furmaniak M."/>
            <person name="Mrozik A."/>
            <person name="Waleron K."/>
        </authorList>
    </citation>
    <scope>NUCLEOTIDE SEQUENCE [LARGE SCALE GENOMIC DNA]</scope>
    <source>
        <strain evidence="2 3">DPMB0001</strain>
    </source>
</reference>
<organism evidence="2 3">
    <name type="scientific">Arthrospiribacter ruber</name>
    <dbReference type="NCBI Taxonomy" id="2487934"/>
    <lineage>
        <taxon>Bacteria</taxon>
        <taxon>Pseudomonadati</taxon>
        <taxon>Bacteroidota</taxon>
        <taxon>Cytophagia</taxon>
        <taxon>Cytophagales</taxon>
        <taxon>Cyclobacteriaceae</taxon>
        <taxon>Arthrospiribacter</taxon>
    </lineage>
</organism>
<feature type="signal peptide" evidence="1">
    <location>
        <begin position="1"/>
        <end position="24"/>
    </location>
</feature>